<dbReference type="OrthoDB" id="226477at2"/>
<protein>
    <submittedName>
        <fullName evidence="3">Putative Flp pilus-assembly TadE/G-like</fullName>
    </submittedName>
</protein>
<proteinExistence type="predicted"/>
<name>A0A1I3QCC3_9PLAN</name>
<dbReference type="CDD" id="cd00198">
    <property type="entry name" value="vWFA"/>
    <property type="match status" value="1"/>
</dbReference>
<dbReference type="InterPro" id="IPR028087">
    <property type="entry name" value="Tad_N"/>
</dbReference>
<feature type="transmembrane region" description="Helical" evidence="1">
    <location>
        <begin position="25"/>
        <end position="48"/>
    </location>
</feature>
<dbReference type="Pfam" id="PF13400">
    <property type="entry name" value="Tad"/>
    <property type="match status" value="1"/>
</dbReference>
<feature type="domain" description="VWFA" evidence="2">
    <location>
        <begin position="372"/>
        <end position="611"/>
    </location>
</feature>
<dbReference type="STRING" id="1576369.SAMN05421753_11831"/>
<evidence type="ECO:0000259" key="2">
    <source>
        <dbReference type="PROSITE" id="PS50234"/>
    </source>
</evidence>
<dbReference type="Proteomes" id="UP000199518">
    <property type="component" value="Unassembled WGS sequence"/>
</dbReference>
<evidence type="ECO:0000313" key="3">
    <source>
        <dbReference type="EMBL" id="SFJ31219.1"/>
    </source>
</evidence>
<dbReference type="AlphaFoldDB" id="A0A1I3QCC3"/>
<keyword evidence="4" id="KW-1185">Reference proteome</keyword>
<dbReference type="SUPFAM" id="SSF53300">
    <property type="entry name" value="vWA-like"/>
    <property type="match status" value="1"/>
</dbReference>
<keyword evidence="1" id="KW-0812">Transmembrane</keyword>
<dbReference type="InterPro" id="IPR036465">
    <property type="entry name" value="vWFA_dom_sf"/>
</dbReference>
<keyword evidence="1" id="KW-0472">Membrane</keyword>
<sequence>MRNLRHLVNSESTGHVSDDSRQGSVLILTCLCLMGLLAAAALSVDVGYIQVQKSRMQNAVDAAALAAAQEITNAVRNAPAGTTDPTAYALGQARTTAAYVAGLGGIYVDPNADVTFGQRQYNASTKTWATTWNKSPANTVKVIARRTGTDATKQDGKLKLFFGGAIGTTFANVKTEATAFVQARDIAVVHDFSRSMNFDSHFPLNSEQTTRMADSQVVANMQLLWNDLQPVSAGNMTFTPQYLTVSNTANGATTTCKFMYTSCYVTTTTSFSKIVLNYSSGSTTFNYTGTTKTATVTGTKDVTSVTVTTNKSGGGTQTQTLTDSDANVLSAFSLTGSYPYPDGSWSEFITHCRSDEQMIARGYRESYGGLCMVNYILRSNSSYSQTPALSTARHYPFSAIKSGHSQLCSFLQTLSFDDRLGMVSYDTNHRIETILNSSDPTVPSVNISSNPLSDNFTAVNNLMKYKQANYYSPSTNMGGGLGDGTKLLDNYSRAGTQPTILLMTDGNSNVMDSGASGTLPTGWDWNVLFDFDGDGVKDYSTSDSQARYVLKQAKAAVDKGYVIHTICVGADADTDLLKAVAWMGGGLAIVVPATSSSAEMEAQLLVAFQQIASMVPPAKLLNNDGT</sequence>
<reference evidence="4" key="1">
    <citation type="submission" date="2016-10" db="EMBL/GenBank/DDBJ databases">
        <authorList>
            <person name="Varghese N."/>
            <person name="Submissions S."/>
        </authorList>
    </citation>
    <scope>NUCLEOTIDE SEQUENCE [LARGE SCALE GENOMIC DNA]</scope>
    <source>
        <strain evidence="4">DSM 26348</strain>
    </source>
</reference>
<dbReference type="EMBL" id="FOQD01000018">
    <property type="protein sequence ID" value="SFJ31219.1"/>
    <property type="molecule type" value="Genomic_DNA"/>
</dbReference>
<keyword evidence="1" id="KW-1133">Transmembrane helix</keyword>
<accession>A0A1I3QCC3</accession>
<dbReference type="RefSeq" id="WP_092054725.1">
    <property type="nucleotide sequence ID" value="NZ_FOQD01000018.1"/>
</dbReference>
<dbReference type="Gene3D" id="3.40.50.410">
    <property type="entry name" value="von Willebrand factor, type A domain"/>
    <property type="match status" value="1"/>
</dbReference>
<dbReference type="InterPro" id="IPR002035">
    <property type="entry name" value="VWF_A"/>
</dbReference>
<dbReference type="PROSITE" id="PS50234">
    <property type="entry name" value="VWFA"/>
    <property type="match status" value="1"/>
</dbReference>
<evidence type="ECO:0000313" key="4">
    <source>
        <dbReference type="Proteomes" id="UP000199518"/>
    </source>
</evidence>
<evidence type="ECO:0000256" key="1">
    <source>
        <dbReference type="SAM" id="Phobius"/>
    </source>
</evidence>
<organism evidence="3 4">
    <name type="scientific">Planctomicrobium piriforme</name>
    <dbReference type="NCBI Taxonomy" id="1576369"/>
    <lineage>
        <taxon>Bacteria</taxon>
        <taxon>Pseudomonadati</taxon>
        <taxon>Planctomycetota</taxon>
        <taxon>Planctomycetia</taxon>
        <taxon>Planctomycetales</taxon>
        <taxon>Planctomycetaceae</taxon>
        <taxon>Planctomicrobium</taxon>
    </lineage>
</organism>
<gene>
    <name evidence="3" type="ORF">SAMN05421753_11831</name>
</gene>